<sequence>MPFTDRLDAVPFPKGFVLPQFTQFGESVSPIHLKMNFPTPGGGGAGGHRGNMQQSEEIKGTLSNISTLLNKQKEDQRRKRSRGNHMEVNTVRGEEEEDNSPKEKESSMRRWKKFLLCQERRIKPSK</sequence>
<keyword evidence="3" id="KW-1185">Reference proteome</keyword>
<reference evidence="2 3" key="1">
    <citation type="submission" date="2024-01" db="EMBL/GenBank/DDBJ databases">
        <title>The complete chloroplast genome sequence of Lithospermum erythrorhizon: insights into the phylogenetic relationship among Boraginaceae species and the maternal lineages of purple gromwells.</title>
        <authorList>
            <person name="Okada T."/>
            <person name="Watanabe K."/>
        </authorList>
    </citation>
    <scope>NUCLEOTIDE SEQUENCE [LARGE SCALE GENOMIC DNA]</scope>
</reference>
<protein>
    <submittedName>
        <fullName evidence="2">Uncharacterized protein</fullName>
    </submittedName>
</protein>
<feature type="compositionally biased region" description="Gly residues" evidence="1">
    <location>
        <begin position="40"/>
        <end position="49"/>
    </location>
</feature>
<feature type="compositionally biased region" description="Basic and acidic residues" evidence="1">
    <location>
        <begin position="99"/>
        <end position="108"/>
    </location>
</feature>
<gene>
    <name evidence="2" type="ORF">LIER_32158</name>
</gene>
<dbReference type="EMBL" id="BAABME010012230">
    <property type="protein sequence ID" value="GAA0184869.1"/>
    <property type="molecule type" value="Genomic_DNA"/>
</dbReference>
<evidence type="ECO:0000256" key="1">
    <source>
        <dbReference type="SAM" id="MobiDB-lite"/>
    </source>
</evidence>
<feature type="region of interest" description="Disordered" evidence="1">
    <location>
        <begin position="32"/>
        <end position="111"/>
    </location>
</feature>
<evidence type="ECO:0000313" key="3">
    <source>
        <dbReference type="Proteomes" id="UP001454036"/>
    </source>
</evidence>
<accession>A0AAV3RTX6</accession>
<proteinExistence type="predicted"/>
<comment type="caution">
    <text evidence="2">The sequence shown here is derived from an EMBL/GenBank/DDBJ whole genome shotgun (WGS) entry which is preliminary data.</text>
</comment>
<organism evidence="2 3">
    <name type="scientific">Lithospermum erythrorhizon</name>
    <name type="common">Purple gromwell</name>
    <name type="synonym">Lithospermum officinale var. erythrorhizon</name>
    <dbReference type="NCBI Taxonomy" id="34254"/>
    <lineage>
        <taxon>Eukaryota</taxon>
        <taxon>Viridiplantae</taxon>
        <taxon>Streptophyta</taxon>
        <taxon>Embryophyta</taxon>
        <taxon>Tracheophyta</taxon>
        <taxon>Spermatophyta</taxon>
        <taxon>Magnoliopsida</taxon>
        <taxon>eudicotyledons</taxon>
        <taxon>Gunneridae</taxon>
        <taxon>Pentapetalae</taxon>
        <taxon>asterids</taxon>
        <taxon>lamiids</taxon>
        <taxon>Boraginales</taxon>
        <taxon>Boraginaceae</taxon>
        <taxon>Boraginoideae</taxon>
        <taxon>Lithospermeae</taxon>
        <taxon>Lithospermum</taxon>
    </lineage>
</organism>
<dbReference type="AlphaFoldDB" id="A0AAV3RTX6"/>
<dbReference type="Proteomes" id="UP001454036">
    <property type="component" value="Unassembled WGS sequence"/>
</dbReference>
<evidence type="ECO:0000313" key="2">
    <source>
        <dbReference type="EMBL" id="GAA0184869.1"/>
    </source>
</evidence>
<name>A0AAV3RTX6_LITER</name>
<feature type="compositionally biased region" description="Polar residues" evidence="1">
    <location>
        <begin position="51"/>
        <end position="70"/>
    </location>
</feature>